<dbReference type="EMBL" id="DVOD01000027">
    <property type="protein sequence ID" value="HIU92226.1"/>
    <property type="molecule type" value="Genomic_DNA"/>
</dbReference>
<dbReference type="AlphaFoldDB" id="A0A9D1MZM4"/>
<evidence type="ECO:0000313" key="1">
    <source>
        <dbReference type="EMBL" id="HIU92226.1"/>
    </source>
</evidence>
<comment type="caution">
    <text evidence="1">The sequence shown here is derived from an EMBL/GenBank/DDBJ whole genome shotgun (WGS) entry which is preliminary data.</text>
</comment>
<dbReference type="Pfam" id="PF03692">
    <property type="entry name" value="CxxCxxCC"/>
    <property type="match status" value="1"/>
</dbReference>
<name>A0A9D1MZM4_9CLOT</name>
<dbReference type="Proteomes" id="UP000886748">
    <property type="component" value="Unassembled WGS sequence"/>
</dbReference>
<dbReference type="InterPro" id="IPR005358">
    <property type="entry name" value="Puta_zinc/iron-chelating_dom"/>
</dbReference>
<proteinExistence type="predicted"/>
<protein>
    <submittedName>
        <fullName evidence="1">YkgJ family cysteine cluster protein</fullName>
    </submittedName>
</protein>
<reference evidence="1" key="1">
    <citation type="submission" date="2020-10" db="EMBL/GenBank/DDBJ databases">
        <authorList>
            <person name="Gilroy R."/>
        </authorList>
    </citation>
    <scope>NUCLEOTIDE SEQUENCE</scope>
    <source>
        <strain evidence="1">CHK154-7741</strain>
    </source>
</reference>
<gene>
    <name evidence="1" type="ORF">IAD26_03720</name>
</gene>
<accession>A0A9D1MZM4</accession>
<organism evidence="1 2">
    <name type="scientific">Candidatus Limenecus avicola</name>
    <dbReference type="NCBI Taxonomy" id="2840847"/>
    <lineage>
        <taxon>Bacteria</taxon>
        <taxon>Bacillati</taxon>
        <taxon>Bacillota</taxon>
        <taxon>Clostridia</taxon>
        <taxon>Eubacteriales</taxon>
        <taxon>Clostridiaceae</taxon>
        <taxon>Clostridiaceae incertae sedis</taxon>
        <taxon>Candidatus Limenecus</taxon>
    </lineage>
</organism>
<reference evidence="1" key="2">
    <citation type="journal article" date="2021" name="PeerJ">
        <title>Extensive microbial diversity within the chicken gut microbiome revealed by metagenomics and culture.</title>
        <authorList>
            <person name="Gilroy R."/>
            <person name="Ravi A."/>
            <person name="Getino M."/>
            <person name="Pursley I."/>
            <person name="Horton D.L."/>
            <person name="Alikhan N.F."/>
            <person name="Baker D."/>
            <person name="Gharbi K."/>
            <person name="Hall N."/>
            <person name="Watson M."/>
            <person name="Adriaenssens E.M."/>
            <person name="Foster-Nyarko E."/>
            <person name="Jarju S."/>
            <person name="Secka A."/>
            <person name="Antonio M."/>
            <person name="Oren A."/>
            <person name="Chaudhuri R.R."/>
            <person name="La Ragione R."/>
            <person name="Hildebrand F."/>
            <person name="Pallen M.J."/>
        </authorList>
    </citation>
    <scope>NUCLEOTIDE SEQUENCE</scope>
    <source>
        <strain evidence="1">CHK154-7741</strain>
    </source>
</reference>
<sequence>MKFLDSKLSTFFESQSPFIFCQKGCAKCCKNAQFPYSATEMQYLLNGLVTLDIKKQQKIEENFKLILEKKKTFKGKKFLYDCPFLIDDVCSVYEYRGVLCRTFGLMTKYDTGKLKAPFCTFEGLNYSNVLNLSKRTVSVRKYKKLDTKKEPLGFNISYHYLTDPEFEKTFNFCFGDKKPLIEWFL</sequence>
<evidence type="ECO:0000313" key="2">
    <source>
        <dbReference type="Proteomes" id="UP000886748"/>
    </source>
</evidence>